<evidence type="ECO:0000256" key="2">
    <source>
        <dbReference type="ARBA" id="ARBA00022432"/>
    </source>
</evidence>
<evidence type="ECO:0000313" key="9">
    <source>
        <dbReference type="Proteomes" id="UP000315589"/>
    </source>
</evidence>
<proteinExistence type="inferred from homology"/>
<dbReference type="InterPro" id="IPR022896">
    <property type="entry name" value="TrioseP_Isoase_bac/euk"/>
</dbReference>
<dbReference type="Proteomes" id="UP000315589">
    <property type="component" value="Unassembled WGS sequence"/>
</dbReference>
<dbReference type="GO" id="GO:0004807">
    <property type="term" value="F:triose-phosphate isomerase activity"/>
    <property type="evidence" value="ECO:0007669"/>
    <property type="project" value="UniProtKB-UniRule"/>
</dbReference>
<dbReference type="Gene3D" id="3.20.20.70">
    <property type="entry name" value="Aldolase class I"/>
    <property type="match status" value="1"/>
</dbReference>
<comment type="function">
    <text evidence="6">Involved in the gluconeogenesis. Catalyzes stereospecifically the conversion of dihydroxyacetone phosphate (DHAP) to D-glyceraldehyde-3-phosphate (G3P).</text>
</comment>
<feature type="binding site" evidence="6">
    <location>
        <begin position="11"/>
        <end position="13"/>
    </location>
    <ligand>
        <name>substrate</name>
    </ligand>
</feature>
<evidence type="ECO:0000256" key="5">
    <source>
        <dbReference type="ARBA" id="ARBA00023235"/>
    </source>
</evidence>
<dbReference type="GO" id="GO:0046166">
    <property type="term" value="P:glyceraldehyde-3-phosphate biosynthetic process"/>
    <property type="evidence" value="ECO:0007669"/>
    <property type="project" value="TreeGrafter"/>
</dbReference>
<dbReference type="EC" id="5.3.1.1" evidence="6 7"/>
<dbReference type="CDD" id="cd00311">
    <property type="entry name" value="TIM"/>
    <property type="match status" value="1"/>
</dbReference>
<keyword evidence="2 6" id="KW-0312">Gluconeogenesis</keyword>
<feature type="active site" description="Proton acceptor" evidence="6">
    <location>
        <position position="168"/>
    </location>
</feature>
<dbReference type="InterPro" id="IPR035990">
    <property type="entry name" value="TIM_sf"/>
</dbReference>
<feature type="active site" description="Electrophile" evidence="6">
    <location>
        <position position="99"/>
    </location>
</feature>
<dbReference type="PANTHER" id="PTHR21139:SF42">
    <property type="entry name" value="TRIOSEPHOSPHATE ISOMERASE"/>
    <property type="match status" value="1"/>
</dbReference>
<evidence type="ECO:0000313" key="8">
    <source>
        <dbReference type="EMBL" id="TSC92908.1"/>
    </source>
</evidence>
<evidence type="ECO:0000256" key="4">
    <source>
        <dbReference type="ARBA" id="ARBA00023152"/>
    </source>
</evidence>
<accession>A0A554LJ95</accession>
<dbReference type="Pfam" id="PF00121">
    <property type="entry name" value="TIM"/>
    <property type="match status" value="1"/>
</dbReference>
<evidence type="ECO:0000256" key="1">
    <source>
        <dbReference type="ARBA" id="ARBA00007422"/>
    </source>
</evidence>
<comment type="pathway">
    <text evidence="6 7">Carbohydrate biosynthesis; gluconeogenesis.</text>
</comment>
<protein>
    <recommendedName>
        <fullName evidence="6 7">Triosephosphate isomerase</fullName>
        <shortName evidence="6">TIM</shortName>
        <shortName evidence="6">TPI</shortName>
        <ecNumber evidence="6 7">5.3.1.1</ecNumber>
    </recommendedName>
    <alternativeName>
        <fullName evidence="6">Triose-phosphate isomerase</fullName>
    </alternativeName>
</protein>
<dbReference type="GO" id="GO:0006094">
    <property type="term" value="P:gluconeogenesis"/>
    <property type="evidence" value="ECO:0007669"/>
    <property type="project" value="UniProtKB-UniRule"/>
</dbReference>
<gene>
    <name evidence="6" type="primary">tpiA</name>
    <name evidence="8" type="ORF">CEN91_346</name>
</gene>
<comment type="pathway">
    <text evidence="6 7">Carbohydrate degradation; glycolysis; D-glyceraldehyde 3-phosphate from glycerone phosphate: step 1/1.</text>
</comment>
<dbReference type="EMBL" id="VMGI01000042">
    <property type="protein sequence ID" value="TSC92908.1"/>
    <property type="molecule type" value="Genomic_DNA"/>
</dbReference>
<dbReference type="GO" id="GO:0005829">
    <property type="term" value="C:cytosol"/>
    <property type="evidence" value="ECO:0007669"/>
    <property type="project" value="TreeGrafter"/>
</dbReference>
<evidence type="ECO:0000256" key="3">
    <source>
        <dbReference type="ARBA" id="ARBA00022490"/>
    </source>
</evidence>
<dbReference type="InterPro" id="IPR020861">
    <property type="entry name" value="Triosephosphate_isomerase_AS"/>
</dbReference>
<dbReference type="HAMAP" id="MF_00147_B">
    <property type="entry name" value="TIM_B"/>
    <property type="match status" value="1"/>
</dbReference>
<dbReference type="SUPFAM" id="SSF51351">
    <property type="entry name" value="Triosephosphate isomerase (TIM)"/>
    <property type="match status" value="1"/>
</dbReference>
<organism evidence="8 9">
    <name type="scientific">Candidatus Berkelbacteria bacterium Licking1014_85</name>
    <dbReference type="NCBI Taxonomy" id="2017148"/>
    <lineage>
        <taxon>Bacteria</taxon>
        <taxon>Candidatus Berkelbacteria</taxon>
    </lineage>
</organism>
<feature type="binding site" evidence="6">
    <location>
        <begin position="227"/>
        <end position="228"/>
    </location>
    <ligand>
        <name>substrate</name>
    </ligand>
</feature>
<dbReference type="GO" id="GO:0006096">
    <property type="term" value="P:glycolytic process"/>
    <property type="evidence" value="ECO:0007669"/>
    <property type="project" value="UniProtKB-UniRule"/>
</dbReference>
<evidence type="ECO:0000256" key="6">
    <source>
        <dbReference type="HAMAP-Rule" id="MF_00147"/>
    </source>
</evidence>
<comment type="subunit">
    <text evidence="6 7">Homodimer.</text>
</comment>
<evidence type="ECO:0000256" key="7">
    <source>
        <dbReference type="RuleBase" id="RU363013"/>
    </source>
</evidence>
<dbReference type="InterPro" id="IPR000652">
    <property type="entry name" value="Triosephosphate_isomerase"/>
</dbReference>
<dbReference type="UniPathway" id="UPA00109">
    <property type="reaction ID" value="UER00189"/>
</dbReference>
<sequence length="247" mass="26992">MLSKHPLIVGNWKMNTSLADAEILAETMRNGLENISHVDVVLAPPFVWLYPVKVILSKACPKNLMLGAQNMHFENDGAFTGEISASMLKNLVEFVILGHSERVKYFHEDENITRKKVLKALEVGLHPIVCVGETSKSATAASFVSQKAERIVSHLKKSELEHIAIAYEPVWAIGTGKNADSDYAADVCRKIKDRVGNDVKVLYGGSVNADNSEEYLIHNSINGLLVGGSSLKASEFLKICEQASGTN</sequence>
<feature type="binding site" evidence="6">
    <location>
        <position position="206"/>
    </location>
    <ligand>
        <name>substrate</name>
    </ligand>
</feature>
<dbReference type="PROSITE" id="PS51440">
    <property type="entry name" value="TIM_2"/>
    <property type="match status" value="1"/>
</dbReference>
<comment type="catalytic activity">
    <reaction evidence="6 7">
        <text>D-glyceraldehyde 3-phosphate = dihydroxyacetone phosphate</text>
        <dbReference type="Rhea" id="RHEA:18585"/>
        <dbReference type="ChEBI" id="CHEBI:57642"/>
        <dbReference type="ChEBI" id="CHEBI:59776"/>
        <dbReference type="EC" id="5.3.1.1"/>
    </reaction>
</comment>
<reference evidence="8 9" key="1">
    <citation type="submission" date="2017-07" db="EMBL/GenBank/DDBJ databases">
        <title>Mechanisms for carbon and nitrogen cycling indicate functional differentiation within the Candidate Phyla Radiation.</title>
        <authorList>
            <person name="Danczak R.E."/>
            <person name="Johnston M.D."/>
            <person name="Kenah C."/>
            <person name="Slattery M."/>
            <person name="Wrighton K.C."/>
            <person name="Wilkins M.J."/>
        </authorList>
    </citation>
    <scope>NUCLEOTIDE SEQUENCE [LARGE SCALE GENOMIC DNA]</scope>
    <source>
        <strain evidence="8">Licking1014_85</strain>
    </source>
</reference>
<dbReference type="PANTHER" id="PTHR21139">
    <property type="entry name" value="TRIOSEPHOSPHATE ISOMERASE"/>
    <property type="match status" value="1"/>
</dbReference>
<comment type="similarity">
    <text evidence="1 6 7">Belongs to the triosephosphate isomerase family.</text>
</comment>
<keyword evidence="5 6" id="KW-0413">Isomerase</keyword>
<name>A0A554LJ95_9BACT</name>
<dbReference type="UniPathway" id="UPA00138"/>
<dbReference type="AlphaFoldDB" id="A0A554LJ95"/>
<feature type="binding site" evidence="6">
    <location>
        <position position="174"/>
    </location>
    <ligand>
        <name>substrate</name>
    </ligand>
</feature>
<comment type="subcellular location">
    <subcellularLocation>
        <location evidence="6 7">Cytoplasm</location>
    </subcellularLocation>
</comment>
<dbReference type="NCBIfam" id="TIGR00419">
    <property type="entry name" value="tim"/>
    <property type="match status" value="1"/>
</dbReference>
<comment type="caution">
    <text evidence="8">The sequence shown here is derived from an EMBL/GenBank/DDBJ whole genome shotgun (WGS) entry which is preliminary data.</text>
</comment>
<dbReference type="InterPro" id="IPR013785">
    <property type="entry name" value="Aldolase_TIM"/>
</dbReference>
<keyword evidence="3 6" id="KW-0963">Cytoplasm</keyword>
<keyword evidence="4 6" id="KW-0324">Glycolysis</keyword>
<dbReference type="PROSITE" id="PS00171">
    <property type="entry name" value="TIM_1"/>
    <property type="match status" value="1"/>
</dbReference>
<dbReference type="GO" id="GO:0019563">
    <property type="term" value="P:glycerol catabolic process"/>
    <property type="evidence" value="ECO:0007669"/>
    <property type="project" value="TreeGrafter"/>
</dbReference>